<feature type="domain" description="tRNA methyltransferase TRMD/TRM10-type" evidence="15">
    <location>
        <begin position="1"/>
        <end position="231"/>
    </location>
</feature>
<dbReference type="NCBIfam" id="NF000648">
    <property type="entry name" value="PRK00026.1"/>
    <property type="match status" value="1"/>
</dbReference>
<dbReference type="SUPFAM" id="SSF75217">
    <property type="entry name" value="alpha/beta knot"/>
    <property type="match status" value="1"/>
</dbReference>
<dbReference type="Gene3D" id="3.40.1280.10">
    <property type="match status" value="1"/>
</dbReference>
<dbReference type="FunFam" id="3.40.1280.10:FF:000001">
    <property type="entry name" value="tRNA (guanine-N(1)-)-methyltransferase"/>
    <property type="match status" value="1"/>
</dbReference>
<dbReference type="InterPro" id="IPR002649">
    <property type="entry name" value="tRNA_m1G_MeTrfase_TrmD"/>
</dbReference>
<evidence type="ECO:0000313" key="16">
    <source>
        <dbReference type="EMBL" id="SVB36531.1"/>
    </source>
</evidence>
<dbReference type="PIRSF" id="PIRSF000386">
    <property type="entry name" value="tRNA_mtase"/>
    <property type="match status" value="1"/>
</dbReference>
<proteinExistence type="inferred from homology"/>
<evidence type="ECO:0000256" key="8">
    <source>
        <dbReference type="ARBA" id="ARBA00022603"/>
    </source>
</evidence>
<evidence type="ECO:0000256" key="1">
    <source>
        <dbReference type="ARBA" id="ARBA00002634"/>
    </source>
</evidence>
<dbReference type="GO" id="GO:0052906">
    <property type="term" value="F:tRNA (guanine(37)-N1)-methyltransferase activity"/>
    <property type="evidence" value="ECO:0007669"/>
    <property type="project" value="UniProtKB-EC"/>
</dbReference>
<evidence type="ECO:0000256" key="6">
    <source>
        <dbReference type="ARBA" id="ARBA00014679"/>
    </source>
</evidence>
<evidence type="ECO:0000256" key="3">
    <source>
        <dbReference type="ARBA" id="ARBA00007630"/>
    </source>
</evidence>
<evidence type="ECO:0000256" key="7">
    <source>
        <dbReference type="ARBA" id="ARBA00022490"/>
    </source>
</evidence>
<keyword evidence="7" id="KW-0963">Cytoplasm</keyword>
<comment type="subunit">
    <text evidence="4">Homodimer.</text>
</comment>
<comment type="subcellular location">
    <subcellularLocation>
        <location evidence="2">Cytoplasm</location>
    </subcellularLocation>
</comment>
<dbReference type="EC" id="2.1.1.228" evidence="5"/>
<reference evidence="16" key="1">
    <citation type="submission" date="2018-05" db="EMBL/GenBank/DDBJ databases">
        <authorList>
            <person name="Lanie J.A."/>
            <person name="Ng W.-L."/>
            <person name="Kazmierczak K.M."/>
            <person name="Andrzejewski T.M."/>
            <person name="Davidsen T.M."/>
            <person name="Wayne K.J."/>
            <person name="Tettelin H."/>
            <person name="Glass J.I."/>
            <person name="Rusch D."/>
            <person name="Podicherti R."/>
            <person name="Tsui H.-C.T."/>
            <person name="Winkler M.E."/>
        </authorList>
    </citation>
    <scope>NUCLEOTIDE SEQUENCE</scope>
</reference>
<evidence type="ECO:0000256" key="13">
    <source>
        <dbReference type="ARBA" id="ARBA00033392"/>
    </source>
</evidence>
<organism evidence="16">
    <name type="scientific">marine metagenome</name>
    <dbReference type="NCBI Taxonomy" id="408172"/>
    <lineage>
        <taxon>unclassified sequences</taxon>
        <taxon>metagenomes</taxon>
        <taxon>ecological metagenomes</taxon>
    </lineage>
</organism>
<dbReference type="HAMAP" id="MF_00605">
    <property type="entry name" value="TrmD"/>
    <property type="match status" value="1"/>
</dbReference>
<evidence type="ECO:0000256" key="9">
    <source>
        <dbReference type="ARBA" id="ARBA00022679"/>
    </source>
</evidence>
<keyword evidence="8" id="KW-0489">Methyltransferase</keyword>
<keyword evidence="11" id="KW-0819">tRNA processing</keyword>
<dbReference type="Pfam" id="PF01746">
    <property type="entry name" value="tRNA_m1G_MT"/>
    <property type="match status" value="1"/>
</dbReference>
<dbReference type="AlphaFoldDB" id="A0A382DFS6"/>
<dbReference type="InterPro" id="IPR029026">
    <property type="entry name" value="tRNA_m1G_MTases_N"/>
</dbReference>
<evidence type="ECO:0000256" key="10">
    <source>
        <dbReference type="ARBA" id="ARBA00022691"/>
    </source>
</evidence>
<evidence type="ECO:0000256" key="11">
    <source>
        <dbReference type="ARBA" id="ARBA00022694"/>
    </source>
</evidence>
<comment type="function">
    <text evidence="1">Specifically methylates guanosine-37 in various tRNAs.</text>
</comment>
<dbReference type="InterPro" id="IPR023148">
    <property type="entry name" value="tRNA_m1G_MeTrfase_C_sf"/>
</dbReference>
<dbReference type="GO" id="GO:0005829">
    <property type="term" value="C:cytosol"/>
    <property type="evidence" value="ECO:0007669"/>
    <property type="project" value="TreeGrafter"/>
</dbReference>
<evidence type="ECO:0000259" key="15">
    <source>
        <dbReference type="Pfam" id="PF01746"/>
    </source>
</evidence>
<dbReference type="InterPro" id="IPR029028">
    <property type="entry name" value="Alpha/beta_knot_MTases"/>
</dbReference>
<evidence type="ECO:0000256" key="12">
    <source>
        <dbReference type="ARBA" id="ARBA00029736"/>
    </source>
</evidence>
<accession>A0A382DFS6</accession>
<comment type="catalytic activity">
    <reaction evidence="14">
        <text>guanosine(37) in tRNA + S-adenosyl-L-methionine = N(1)-methylguanosine(37) in tRNA + S-adenosyl-L-homocysteine + H(+)</text>
        <dbReference type="Rhea" id="RHEA:36899"/>
        <dbReference type="Rhea" id="RHEA-COMP:10145"/>
        <dbReference type="Rhea" id="RHEA-COMP:10147"/>
        <dbReference type="ChEBI" id="CHEBI:15378"/>
        <dbReference type="ChEBI" id="CHEBI:57856"/>
        <dbReference type="ChEBI" id="CHEBI:59789"/>
        <dbReference type="ChEBI" id="CHEBI:73542"/>
        <dbReference type="ChEBI" id="CHEBI:74269"/>
        <dbReference type="EC" id="2.1.1.228"/>
    </reaction>
</comment>
<dbReference type="Gene3D" id="1.10.1270.20">
    <property type="entry name" value="tRNA(m1g37)methyltransferase, domain 2"/>
    <property type="match status" value="1"/>
</dbReference>
<keyword evidence="10" id="KW-0949">S-adenosyl-L-methionine</keyword>
<dbReference type="InterPro" id="IPR016009">
    <property type="entry name" value="tRNA_MeTrfase_TRMD/TRM10"/>
</dbReference>
<evidence type="ECO:0000256" key="5">
    <source>
        <dbReference type="ARBA" id="ARBA00012807"/>
    </source>
</evidence>
<dbReference type="PANTHER" id="PTHR46417">
    <property type="entry name" value="TRNA (GUANINE-N(1)-)-METHYLTRANSFERASE"/>
    <property type="match status" value="1"/>
</dbReference>
<gene>
    <name evidence="16" type="ORF">METZ01_LOCUS189385</name>
</gene>
<dbReference type="CDD" id="cd18080">
    <property type="entry name" value="TrmD-like"/>
    <property type="match status" value="1"/>
</dbReference>
<comment type="similarity">
    <text evidence="3">Belongs to the RNA methyltransferase TrmD family.</text>
</comment>
<evidence type="ECO:0000256" key="14">
    <source>
        <dbReference type="ARBA" id="ARBA00047783"/>
    </source>
</evidence>
<dbReference type="PANTHER" id="PTHR46417:SF1">
    <property type="entry name" value="TRNA (GUANINE-N(1)-)-METHYLTRANSFERASE"/>
    <property type="match status" value="1"/>
</dbReference>
<dbReference type="EMBL" id="UINC01038879">
    <property type="protein sequence ID" value="SVB36531.1"/>
    <property type="molecule type" value="Genomic_DNA"/>
</dbReference>
<evidence type="ECO:0000256" key="4">
    <source>
        <dbReference type="ARBA" id="ARBA00011738"/>
    </source>
</evidence>
<dbReference type="NCBIfam" id="TIGR00088">
    <property type="entry name" value="trmD"/>
    <property type="match status" value="1"/>
</dbReference>
<keyword evidence="9" id="KW-0808">Transferase</keyword>
<evidence type="ECO:0000256" key="2">
    <source>
        <dbReference type="ARBA" id="ARBA00004496"/>
    </source>
</evidence>
<name>A0A382DFS6_9ZZZZ</name>
<protein>
    <recommendedName>
        <fullName evidence="6">tRNA (guanine-N(1)-)-methyltransferase</fullName>
        <ecNumber evidence="5">2.1.1.228</ecNumber>
    </recommendedName>
    <alternativeName>
        <fullName evidence="12">M1G-methyltransferase</fullName>
    </alternativeName>
    <alternativeName>
        <fullName evidence="13">tRNA [GM37] methyltransferase</fullName>
    </alternativeName>
</protein>
<sequence length="254" mass="27879">MNIDILTLFPEMFRGPFQESIIKRAAERGLVDISVHDLRDYATDKHKMVDDYPFGGGGGMVLKPGPIFEAVDAIKVNQKLDAKRAQSNTSVVLLSPQGVVLNQRIIEGLKLRDNLILICGHYDGIDDRVTQQIVDVEISIGDYVLSGGEIPAMVLTDSIVRLIPGAVGDPDSLNDDSHTSGLLQFPQYTRPEVYSGLTVPSVLLSGDHRAVEIWRRQQSLLKTQKVRPDLLGTAPLDSNDLEFLETNTSGDVDS</sequence>
<dbReference type="GO" id="GO:0002939">
    <property type="term" value="P:tRNA N1-guanine methylation"/>
    <property type="evidence" value="ECO:0007669"/>
    <property type="project" value="TreeGrafter"/>
</dbReference>